<comment type="similarity">
    <text evidence="3">Belongs to the LptF/LptG family.</text>
</comment>
<dbReference type="PANTHER" id="PTHR33529">
    <property type="entry name" value="SLR0882 PROTEIN-RELATED"/>
    <property type="match status" value="1"/>
</dbReference>
<comment type="subunit">
    <text evidence="11">Component of the lipopolysaccharide transport and assembly complex. The LptBFG transporter is composed of two ATP-binding proteins (LptB) and two transmembrane proteins (LptF and LptG).</text>
</comment>
<protein>
    <recommendedName>
        <fullName evidence="4">Lipopolysaccharide export system permease protein LptF</fullName>
    </recommendedName>
</protein>
<evidence type="ECO:0000256" key="2">
    <source>
        <dbReference type="ARBA" id="ARBA00004429"/>
    </source>
</evidence>
<evidence type="ECO:0000256" key="12">
    <source>
        <dbReference type="SAM" id="Phobius"/>
    </source>
</evidence>
<dbReference type="GO" id="GO:0055085">
    <property type="term" value="P:transmembrane transport"/>
    <property type="evidence" value="ECO:0007669"/>
    <property type="project" value="InterPro"/>
</dbReference>
<feature type="transmembrane region" description="Helical" evidence="12">
    <location>
        <begin position="331"/>
        <end position="348"/>
    </location>
</feature>
<comment type="caution">
    <text evidence="13">The sequence shown here is derived from an EMBL/GenBank/DDBJ whole genome shotgun (WGS) entry which is preliminary data.</text>
</comment>
<feature type="transmembrane region" description="Helical" evidence="12">
    <location>
        <begin position="88"/>
        <end position="110"/>
    </location>
</feature>
<feature type="transmembrane region" description="Helical" evidence="12">
    <location>
        <begin position="130"/>
        <end position="150"/>
    </location>
</feature>
<evidence type="ECO:0000256" key="11">
    <source>
        <dbReference type="ARBA" id="ARBA00026081"/>
    </source>
</evidence>
<dbReference type="GO" id="GO:0043190">
    <property type="term" value="C:ATP-binding cassette (ABC) transporter complex"/>
    <property type="evidence" value="ECO:0007669"/>
    <property type="project" value="InterPro"/>
</dbReference>
<comment type="subcellular location">
    <subcellularLocation>
        <location evidence="2">Cell inner membrane</location>
        <topology evidence="2">Multi-pass membrane protein</topology>
    </subcellularLocation>
</comment>
<keyword evidence="8 12" id="KW-0812">Transmembrane</keyword>
<organism evidence="13 14">
    <name type="scientific">Acinetobacter bereziniae</name>
    <name type="common">Acinetobacter genomosp. 10</name>
    <dbReference type="NCBI Taxonomy" id="106648"/>
    <lineage>
        <taxon>Bacteria</taxon>
        <taxon>Pseudomonadati</taxon>
        <taxon>Pseudomonadota</taxon>
        <taxon>Gammaproteobacteria</taxon>
        <taxon>Moraxellales</taxon>
        <taxon>Moraxellaceae</taxon>
        <taxon>Acinetobacter</taxon>
    </lineage>
</organism>
<evidence type="ECO:0000256" key="6">
    <source>
        <dbReference type="ARBA" id="ARBA00022475"/>
    </source>
</evidence>
<proteinExistence type="inferred from homology"/>
<feature type="transmembrane region" description="Helical" evidence="12">
    <location>
        <begin position="40"/>
        <end position="61"/>
    </location>
</feature>
<dbReference type="InterPro" id="IPR005495">
    <property type="entry name" value="LptG/LptF_permease"/>
</dbReference>
<evidence type="ECO:0000256" key="3">
    <source>
        <dbReference type="ARBA" id="ARBA00007725"/>
    </source>
</evidence>
<keyword evidence="5" id="KW-0813">Transport</keyword>
<feature type="transmembrane region" description="Helical" evidence="12">
    <location>
        <begin position="298"/>
        <end position="319"/>
    </location>
</feature>
<name>A0A833PCA6_ACIBZ</name>
<evidence type="ECO:0000313" key="14">
    <source>
        <dbReference type="Proteomes" id="UP000490535"/>
    </source>
</evidence>
<evidence type="ECO:0000256" key="1">
    <source>
        <dbReference type="ARBA" id="ARBA00002265"/>
    </source>
</evidence>
<comment type="function">
    <text evidence="1">Part of the ABC transporter complex LptBFG involved in the translocation of lipopolysaccharide (LPS) from the inner membrane to the outer membrane.</text>
</comment>
<evidence type="ECO:0000256" key="9">
    <source>
        <dbReference type="ARBA" id="ARBA00022989"/>
    </source>
</evidence>
<sequence length="395" mass="44623">MVEFQSSFIILTSGKLALHHDITLIWKINLIIRRYLVKQVVSTSSVVVILLTVIMMGGQLIKRFGQAAMGRVDPSILLSIIGFRLPEFLMLIFPLGFFIGLMLVFGRLYVDHEMAVLNGSGISKIQVARLLIPLTIVYLCIQSFLMVWMAPAGLRQYEQLMSTQAVRTGFDLVRPREFISSGAYTIYAGSLSEDRKNLKDIFFYQRAEKEGKPDVMILAKEATRVEIANETASVVDLVLGRRYEIYPGTPKYSQTEFKTYRLRLENNKEAKFESGEVEALSFGKLLENTDDPVIQSELGWRLFVPFSMIVALMLATALCEVSPRQGRYLKLFPALLIFASLIVALMAIRTRVSKAEVGLWAYPAILLFYAIAAALFSRKQKLAPKLKKQIQRVKS</sequence>
<evidence type="ECO:0000256" key="5">
    <source>
        <dbReference type="ARBA" id="ARBA00022448"/>
    </source>
</evidence>
<evidence type="ECO:0000256" key="4">
    <source>
        <dbReference type="ARBA" id="ARBA00014213"/>
    </source>
</evidence>
<dbReference type="Proteomes" id="UP000490535">
    <property type="component" value="Unassembled WGS sequence"/>
</dbReference>
<keyword evidence="6" id="KW-1003">Cell membrane</keyword>
<evidence type="ECO:0000256" key="7">
    <source>
        <dbReference type="ARBA" id="ARBA00022519"/>
    </source>
</evidence>
<dbReference type="EMBL" id="WNDP01000120">
    <property type="protein sequence ID" value="KAF1020550.1"/>
    <property type="molecule type" value="Genomic_DNA"/>
</dbReference>
<dbReference type="PANTHER" id="PTHR33529:SF7">
    <property type="entry name" value="LIPOPOLYSACCHARIDE EXPORT SYSTEM PERMEASE PROTEIN LPTF"/>
    <property type="match status" value="1"/>
</dbReference>
<dbReference type="AlphaFoldDB" id="A0A833PCA6"/>
<evidence type="ECO:0000313" key="13">
    <source>
        <dbReference type="EMBL" id="KAF1020550.1"/>
    </source>
</evidence>
<keyword evidence="7" id="KW-0997">Cell inner membrane</keyword>
<gene>
    <name evidence="13" type="primary">lptF</name>
    <name evidence="13" type="ORF">GAK29_03602</name>
</gene>
<evidence type="ECO:0000256" key="8">
    <source>
        <dbReference type="ARBA" id="ARBA00022692"/>
    </source>
</evidence>
<keyword evidence="9 12" id="KW-1133">Transmembrane helix</keyword>
<reference evidence="14" key="1">
    <citation type="journal article" date="2020" name="MBio">
        <title>Horizontal gene transfer to a defensive symbiont with a reduced genome amongst a multipartite beetle microbiome.</title>
        <authorList>
            <person name="Waterworth S.C."/>
            <person name="Florez L.V."/>
            <person name="Rees E.R."/>
            <person name="Hertweck C."/>
            <person name="Kaltenpoth M."/>
            <person name="Kwan J.C."/>
        </authorList>
    </citation>
    <scope>NUCLEOTIDE SEQUENCE [LARGE SCALE GENOMIC DNA]</scope>
</reference>
<dbReference type="InterPro" id="IPR030922">
    <property type="entry name" value="LptF"/>
</dbReference>
<dbReference type="NCBIfam" id="TIGR04407">
    <property type="entry name" value="LptF_YjgP"/>
    <property type="match status" value="1"/>
</dbReference>
<dbReference type="Pfam" id="PF03739">
    <property type="entry name" value="LptF_LptG"/>
    <property type="match status" value="1"/>
</dbReference>
<feature type="transmembrane region" description="Helical" evidence="12">
    <location>
        <begin position="360"/>
        <end position="377"/>
    </location>
</feature>
<dbReference type="GO" id="GO:0015920">
    <property type="term" value="P:lipopolysaccharide transport"/>
    <property type="evidence" value="ECO:0007669"/>
    <property type="project" value="TreeGrafter"/>
</dbReference>
<keyword evidence="10 12" id="KW-0472">Membrane</keyword>
<evidence type="ECO:0000256" key="10">
    <source>
        <dbReference type="ARBA" id="ARBA00023136"/>
    </source>
</evidence>
<accession>A0A833PCA6</accession>